<feature type="transmembrane region" description="Helical" evidence="2">
    <location>
        <begin position="113"/>
        <end position="133"/>
    </location>
</feature>
<evidence type="ECO:0000313" key="4">
    <source>
        <dbReference type="Proteomes" id="UP001631993"/>
    </source>
</evidence>
<dbReference type="RefSeq" id="WP_369278687.1">
    <property type="nucleotide sequence ID" value="NZ_JBJVMW010000018.1"/>
</dbReference>
<organism evidence="3 4">
    <name type="scientific">Streptomyces galilaeus</name>
    <dbReference type="NCBI Taxonomy" id="33899"/>
    <lineage>
        <taxon>Bacteria</taxon>
        <taxon>Bacillati</taxon>
        <taxon>Actinomycetota</taxon>
        <taxon>Actinomycetes</taxon>
        <taxon>Kitasatosporales</taxon>
        <taxon>Streptomycetaceae</taxon>
        <taxon>Streptomyces</taxon>
    </lineage>
</organism>
<name>A0ABW9IRU6_STRGJ</name>
<feature type="transmembrane region" description="Helical" evidence="2">
    <location>
        <begin position="216"/>
        <end position="237"/>
    </location>
</feature>
<comment type="caution">
    <text evidence="3">The sequence shown here is derived from an EMBL/GenBank/DDBJ whole genome shotgun (WGS) entry which is preliminary data.</text>
</comment>
<reference evidence="3 4" key="1">
    <citation type="submission" date="2024-12" db="EMBL/GenBank/DDBJ databases">
        <title>Forecasting of Potato common scab and diversities of Pathogenic streptomyces spp. in china.</title>
        <authorList>
            <person name="Handique U."/>
            <person name="Wu J."/>
        </authorList>
    </citation>
    <scope>NUCLEOTIDE SEQUENCE [LARGE SCALE GENOMIC DNA]</scope>
    <source>
        <strain evidence="3 4">ZRIMU1585</strain>
    </source>
</reference>
<dbReference type="EMBL" id="JBJVNE010000020">
    <property type="protein sequence ID" value="MFM9651198.1"/>
    <property type="molecule type" value="Genomic_DNA"/>
</dbReference>
<evidence type="ECO:0000256" key="1">
    <source>
        <dbReference type="SAM" id="MobiDB-lite"/>
    </source>
</evidence>
<keyword evidence="2" id="KW-1133">Transmembrane helix</keyword>
<protein>
    <submittedName>
        <fullName evidence="3">ABC transporter</fullName>
    </submittedName>
</protein>
<feature type="transmembrane region" description="Helical" evidence="2">
    <location>
        <begin position="249"/>
        <end position="267"/>
    </location>
</feature>
<sequence length="287" mass="29603">MRGVGDATGSEDPASGGRPTPSDRHGQPTPSDGYGQPATAGRGPYRPVPSDGHGLSPDVGRGPTTRRSRALLRSLAPPVWRSVPWVALAAAGGLGLLFAASTRLPDQTPGAEVGLTVLRVTALSGGVGLAFLLDDPARHTTAASPVGRPYRAGLRLAMATPLLALWWTTVLLLLPGPTRPPLGPVTLEALATATFAIALATATVRFTDGAEVGRGAAIWLGAAAAVAVLVPARWGLLTLPADRWWEETHVRWAVLLAVTLASTALCVPEPLRRRQVPGLSPSGGVRG</sequence>
<feature type="transmembrane region" description="Helical" evidence="2">
    <location>
        <begin position="186"/>
        <end position="204"/>
    </location>
</feature>
<dbReference type="Proteomes" id="UP001631993">
    <property type="component" value="Unassembled WGS sequence"/>
</dbReference>
<keyword evidence="2" id="KW-0812">Transmembrane</keyword>
<proteinExistence type="predicted"/>
<accession>A0ABW9IRU6</accession>
<keyword evidence="4" id="KW-1185">Reference proteome</keyword>
<feature type="transmembrane region" description="Helical" evidence="2">
    <location>
        <begin position="83"/>
        <end position="101"/>
    </location>
</feature>
<keyword evidence="2" id="KW-0472">Membrane</keyword>
<gene>
    <name evidence="3" type="ORF">ACKI1S_34250</name>
</gene>
<evidence type="ECO:0000313" key="3">
    <source>
        <dbReference type="EMBL" id="MFM9651198.1"/>
    </source>
</evidence>
<feature type="region of interest" description="Disordered" evidence="1">
    <location>
        <begin position="1"/>
        <end position="66"/>
    </location>
</feature>
<evidence type="ECO:0000256" key="2">
    <source>
        <dbReference type="SAM" id="Phobius"/>
    </source>
</evidence>
<feature type="transmembrane region" description="Helical" evidence="2">
    <location>
        <begin position="154"/>
        <end position="174"/>
    </location>
</feature>